<evidence type="ECO:0000256" key="3">
    <source>
        <dbReference type="ARBA" id="ARBA00022692"/>
    </source>
</evidence>
<evidence type="ECO:0000256" key="2">
    <source>
        <dbReference type="ARBA" id="ARBA00009045"/>
    </source>
</evidence>
<comment type="subcellular location">
    <subcellularLocation>
        <location evidence="1">Membrane</location>
        <topology evidence="1">Multi-pass membrane protein</topology>
    </subcellularLocation>
</comment>
<dbReference type="GO" id="GO:0016020">
    <property type="term" value="C:membrane"/>
    <property type="evidence" value="ECO:0007669"/>
    <property type="project" value="UniProtKB-SubCell"/>
</dbReference>
<dbReference type="InterPro" id="IPR050925">
    <property type="entry name" value="Rhomboid_protease_S54"/>
</dbReference>
<name>A0YAZ0_9GAMM</name>
<dbReference type="EMBL" id="AAVT01000002">
    <property type="protein sequence ID" value="EAW31720.1"/>
    <property type="molecule type" value="Genomic_DNA"/>
</dbReference>
<feature type="transmembrane region" description="Helical" evidence="7">
    <location>
        <begin position="175"/>
        <end position="192"/>
    </location>
</feature>
<dbReference type="Gene3D" id="3.30.70.2080">
    <property type="match status" value="1"/>
</dbReference>
<dbReference type="Gene3D" id="1.20.1540.10">
    <property type="entry name" value="Rhomboid-like"/>
    <property type="match status" value="1"/>
</dbReference>
<dbReference type="Proteomes" id="UP000004931">
    <property type="component" value="Unassembled WGS sequence"/>
</dbReference>
<keyword evidence="3 7" id="KW-0812">Transmembrane</keyword>
<evidence type="ECO:0008006" key="12">
    <source>
        <dbReference type="Google" id="ProtNLM"/>
    </source>
</evidence>
<keyword evidence="6 7" id="KW-0472">Membrane</keyword>
<sequence>MTEIVVVNVPADVDLREFSQYLWGQGVSHRVVEDTDRKLLLVGDERVAREVRQAYDHFDTDSSAIPAMEMPGKPETSQVFSRLLTRLPVTLIFILLSVAGSLLVYFDGNFDGVRYLTFYHFEMTGSGLEFYPPGLQYWRLITPIFLHFGLMHVAFNMALFWFLGQRIELLQGSRVMLGISLMIGFGSNMMQAAAETAIFGGMSGVVYGLLGYGWVWGLMRPEKNLQIPNSILYFSVAMMVLGFVGVVGILGIGKVANIAHLGGLIMGCLIGVGAALIDKSSMGKNEHL</sequence>
<dbReference type="Pfam" id="PF01694">
    <property type="entry name" value="Rhomboid"/>
    <property type="match status" value="1"/>
</dbReference>
<evidence type="ECO:0000313" key="11">
    <source>
        <dbReference type="Proteomes" id="UP000004931"/>
    </source>
</evidence>
<accession>A0YAZ0</accession>
<reference evidence="10 11" key="1">
    <citation type="journal article" date="2010" name="J. Bacteriol.">
        <title>Genome sequence of the oligotrophic marine Gammaproteobacterium HTCC2143, isolated from the Oregon Coast.</title>
        <authorList>
            <person name="Oh H.M."/>
            <person name="Kang I."/>
            <person name="Ferriera S."/>
            <person name="Giovannoni S.J."/>
            <person name="Cho J.C."/>
        </authorList>
    </citation>
    <scope>NUCLEOTIDE SEQUENCE [LARGE SCALE GENOMIC DNA]</scope>
    <source>
        <strain evidence="10 11">HTCC2143</strain>
    </source>
</reference>
<dbReference type="InterPro" id="IPR022764">
    <property type="entry name" value="Peptidase_S54_rhomboid_dom"/>
</dbReference>
<comment type="caution">
    <text evidence="10">The sequence shown here is derived from an EMBL/GenBank/DDBJ whole genome shotgun (WGS) entry which is preliminary data.</text>
</comment>
<dbReference type="MEROPS" id="S54.028"/>
<keyword evidence="5 7" id="KW-1133">Transmembrane helix</keyword>
<feature type="transmembrane region" description="Helical" evidence="7">
    <location>
        <begin position="83"/>
        <end position="106"/>
    </location>
</feature>
<protein>
    <recommendedName>
        <fullName evidence="12">Rhomboid family intramembrane serine protease</fullName>
    </recommendedName>
</protein>
<evidence type="ECO:0000256" key="5">
    <source>
        <dbReference type="ARBA" id="ARBA00022989"/>
    </source>
</evidence>
<evidence type="ECO:0000256" key="6">
    <source>
        <dbReference type="ARBA" id="ARBA00023136"/>
    </source>
</evidence>
<feature type="domain" description="Peptidase S54 rhomboid" evidence="8">
    <location>
        <begin position="136"/>
        <end position="272"/>
    </location>
</feature>
<dbReference type="SUPFAM" id="SSF144091">
    <property type="entry name" value="Rhomboid-like"/>
    <property type="match status" value="1"/>
</dbReference>
<dbReference type="eggNOG" id="COG0705">
    <property type="taxonomic scope" value="Bacteria"/>
</dbReference>
<dbReference type="PANTHER" id="PTHR43731">
    <property type="entry name" value="RHOMBOID PROTEASE"/>
    <property type="match status" value="1"/>
</dbReference>
<dbReference type="PANTHER" id="PTHR43731:SF14">
    <property type="entry name" value="PRESENILIN-ASSOCIATED RHOMBOID-LIKE PROTEIN, MITOCHONDRIAL"/>
    <property type="match status" value="1"/>
</dbReference>
<evidence type="ECO:0000259" key="8">
    <source>
        <dbReference type="Pfam" id="PF01694"/>
    </source>
</evidence>
<feature type="transmembrane region" description="Helical" evidence="7">
    <location>
        <begin position="258"/>
        <end position="277"/>
    </location>
</feature>
<proteinExistence type="inferred from homology"/>
<feature type="transmembrane region" description="Helical" evidence="7">
    <location>
        <begin position="140"/>
        <end position="163"/>
    </location>
</feature>
<comment type="similarity">
    <text evidence="2">Belongs to the peptidase S54 family.</text>
</comment>
<evidence type="ECO:0000256" key="7">
    <source>
        <dbReference type="SAM" id="Phobius"/>
    </source>
</evidence>
<evidence type="ECO:0000256" key="4">
    <source>
        <dbReference type="ARBA" id="ARBA00022801"/>
    </source>
</evidence>
<organism evidence="10 11">
    <name type="scientific">marine gamma proteobacterium HTCC2143</name>
    <dbReference type="NCBI Taxonomy" id="247633"/>
    <lineage>
        <taxon>Bacteria</taxon>
        <taxon>Pseudomonadati</taxon>
        <taxon>Pseudomonadota</taxon>
        <taxon>Gammaproteobacteria</taxon>
        <taxon>Cellvibrionales</taxon>
        <taxon>Spongiibacteraceae</taxon>
        <taxon>BD1-7 clade</taxon>
    </lineage>
</organism>
<evidence type="ECO:0000256" key="1">
    <source>
        <dbReference type="ARBA" id="ARBA00004141"/>
    </source>
</evidence>
<evidence type="ECO:0000259" key="9">
    <source>
        <dbReference type="Pfam" id="PF16733"/>
    </source>
</evidence>
<dbReference type="GO" id="GO:0004252">
    <property type="term" value="F:serine-type endopeptidase activity"/>
    <property type="evidence" value="ECO:0007669"/>
    <property type="project" value="InterPro"/>
</dbReference>
<dbReference type="InterPro" id="IPR035952">
    <property type="entry name" value="Rhomboid-like_sf"/>
</dbReference>
<evidence type="ECO:0000313" key="10">
    <source>
        <dbReference type="EMBL" id="EAW31720.1"/>
    </source>
</evidence>
<dbReference type="Pfam" id="PF16733">
    <property type="entry name" value="NRho"/>
    <property type="match status" value="1"/>
</dbReference>
<feature type="domain" description="Rhomboid protease N-terminal" evidence="9">
    <location>
        <begin position="1"/>
        <end position="58"/>
    </location>
</feature>
<dbReference type="STRING" id="247633.GP2143_04700"/>
<gene>
    <name evidence="10" type="ORF">GP2143_04700</name>
</gene>
<feature type="transmembrane region" description="Helical" evidence="7">
    <location>
        <begin position="231"/>
        <end position="252"/>
    </location>
</feature>
<dbReference type="InterPro" id="IPR038244">
    <property type="entry name" value="NRho_sf"/>
</dbReference>
<feature type="transmembrane region" description="Helical" evidence="7">
    <location>
        <begin position="198"/>
        <end position="219"/>
    </location>
</feature>
<dbReference type="AlphaFoldDB" id="A0YAZ0"/>
<dbReference type="OrthoDB" id="9778341at2"/>
<dbReference type="InterPro" id="IPR031976">
    <property type="entry name" value="NRho"/>
</dbReference>
<keyword evidence="11" id="KW-1185">Reference proteome</keyword>
<keyword evidence="4" id="KW-0378">Hydrolase</keyword>